<feature type="region of interest" description="Disordered" evidence="1">
    <location>
        <begin position="154"/>
        <end position="174"/>
    </location>
</feature>
<accession>A0AAD7IBD5</accession>
<dbReference type="EMBL" id="JARJLG010000133">
    <property type="protein sequence ID" value="KAJ7739265.1"/>
    <property type="molecule type" value="Genomic_DNA"/>
</dbReference>
<dbReference type="AlphaFoldDB" id="A0AAD7IBD5"/>
<keyword evidence="3" id="KW-1185">Reference proteome</keyword>
<feature type="compositionally biased region" description="Acidic residues" evidence="1">
    <location>
        <begin position="157"/>
        <end position="174"/>
    </location>
</feature>
<comment type="caution">
    <text evidence="2">The sequence shown here is derived from an EMBL/GenBank/DDBJ whole genome shotgun (WGS) entry which is preliminary data.</text>
</comment>
<dbReference type="Proteomes" id="UP001215280">
    <property type="component" value="Unassembled WGS sequence"/>
</dbReference>
<protein>
    <submittedName>
        <fullName evidence="2">Uncharacterized protein</fullName>
    </submittedName>
</protein>
<organism evidence="2 3">
    <name type="scientific">Mycena maculata</name>
    <dbReference type="NCBI Taxonomy" id="230809"/>
    <lineage>
        <taxon>Eukaryota</taxon>
        <taxon>Fungi</taxon>
        <taxon>Dikarya</taxon>
        <taxon>Basidiomycota</taxon>
        <taxon>Agaricomycotina</taxon>
        <taxon>Agaricomycetes</taxon>
        <taxon>Agaricomycetidae</taxon>
        <taxon>Agaricales</taxon>
        <taxon>Marasmiineae</taxon>
        <taxon>Mycenaceae</taxon>
        <taxon>Mycena</taxon>
    </lineage>
</organism>
<reference evidence="2" key="1">
    <citation type="submission" date="2023-03" db="EMBL/GenBank/DDBJ databases">
        <title>Massive genome expansion in bonnet fungi (Mycena s.s.) driven by repeated elements and novel gene families across ecological guilds.</title>
        <authorList>
            <consortium name="Lawrence Berkeley National Laboratory"/>
            <person name="Harder C.B."/>
            <person name="Miyauchi S."/>
            <person name="Viragh M."/>
            <person name="Kuo A."/>
            <person name="Thoen E."/>
            <person name="Andreopoulos B."/>
            <person name="Lu D."/>
            <person name="Skrede I."/>
            <person name="Drula E."/>
            <person name="Henrissat B."/>
            <person name="Morin E."/>
            <person name="Kohler A."/>
            <person name="Barry K."/>
            <person name="LaButti K."/>
            <person name="Morin E."/>
            <person name="Salamov A."/>
            <person name="Lipzen A."/>
            <person name="Mereny Z."/>
            <person name="Hegedus B."/>
            <person name="Baldrian P."/>
            <person name="Stursova M."/>
            <person name="Weitz H."/>
            <person name="Taylor A."/>
            <person name="Grigoriev I.V."/>
            <person name="Nagy L.G."/>
            <person name="Martin F."/>
            <person name="Kauserud H."/>
        </authorList>
    </citation>
    <scope>NUCLEOTIDE SEQUENCE</scope>
    <source>
        <strain evidence="2">CBHHK188m</strain>
    </source>
</reference>
<evidence type="ECO:0000313" key="2">
    <source>
        <dbReference type="EMBL" id="KAJ7739265.1"/>
    </source>
</evidence>
<evidence type="ECO:0000313" key="3">
    <source>
        <dbReference type="Proteomes" id="UP001215280"/>
    </source>
</evidence>
<proteinExistence type="predicted"/>
<sequence>MARTSEAEAKGLIEAIIAINKGQLDEASYNWQSINYKQVSSETCAIIASLIQRPPNRGYLPVSPETPHRVRIAREVDFVVAGRQRRVKQRVFDAQNLDDQIKANIEVISRFLRVARRDEREEFTFPDCPGPDKLLGSLQAVRRALNGVETIVRGQQDLEETESDTDDEGDKTVV</sequence>
<name>A0AAD7IBD5_9AGAR</name>
<evidence type="ECO:0000256" key="1">
    <source>
        <dbReference type="SAM" id="MobiDB-lite"/>
    </source>
</evidence>
<gene>
    <name evidence="2" type="ORF">DFH07DRAFT_840383</name>
</gene>